<keyword evidence="9" id="KW-1278">Translocase</keyword>
<comment type="function">
    <text evidence="17">Core subunit of the mitochondrial membrane respiratory chain NADH dehydrogenase (Complex I) which catalyzes electron transfer from NADH through the respiratory chain, using ubiquinone as an electron acceptor. Essential for the catalytic activity and assembly of complex I.</text>
</comment>
<dbReference type="InterPro" id="IPR000260">
    <property type="entry name" value="NADH4_N"/>
</dbReference>
<dbReference type="InterPro" id="IPR001750">
    <property type="entry name" value="ND/Mrp_TM"/>
</dbReference>
<comment type="function">
    <text evidence="1">Core subunit of the mitochondrial membrane respiratory chain NADH dehydrogenase (Complex I) that is believed to belong to the minimal assembly required for catalysis. Complex I functions in the transfer of electrons from NADH to the respiratory chain. The immediate electron acceptor for the enzyme is believed to be ubiquinone.</text>
</comment>
<evidence type="ECO:0000256" key="12">
    <source>
        <dbReference type="ARBA" id="ARBA00023027"/>
    </source>
</evidence>
<feature type="transmembrane region" description="Helical" evidence="17">
    <location>
        <begin position="83"/>
        <end position="101"/>
    </location>
</feature>
<keyword evidence="12 17" id="KW-0520">NAD</keyword>
<feature type="transmembrane region" description="Helical" evidence="17">
    <location>
        <begin position="417"/>
        <end position="434"/>
    </location>
</feature>
<feature type="transmembrane region" description="Helical" evidence="17">
    <location>
        <begin position="140"/>
        <end position="159"/>
    </location>
</feature>
<feature type="transmembrane region" description="Helical" evidence="17">
    <location>
        <begin position="21"/>
        <end position="39"/>
    </location>
</feature>
<evidence type="ECO:0000256" key="11">
    <source>
        <dbReference type="ARBA" id="ARBA00022989"/>
    </source>
</evidence>
<accession>A0A8A3UVL9</accession>
<keyword evidence="7 17" id="KW-0679">Respiratory chain</keyword>
<evidence type="ECO:0000256" key="17">
    <source>
        <dbReference type="RuleBase" id="RU003297"/>
    </source>
</evidence>
<feature type="transmembrane region" description="Helical" evidence="17">
    <location>
        <begin position="373"/>
        <end position="396"/>
    </location>
</feature>
<proteinExistence type="inferred from homology"/>
<gene>
    <name evidence="20" type="primary">ND4</name>
</gene>
<feature type="transmembrane region" description="Helical" evidence="17">
    <location>
        <begin position="298"/>
        <end position="319"/>
    </location>
</feature>
<feature type="transmembrane region" description="Helical" evidence="17">
    <location>
        <begin position="179"/>
        <end position="201"/>
    </location>
</feature>
<comment type="subcellular location">
    <subcellularLocation>
        <location evidence="2 17">Mitochondrion membrane</location>
        <topology evidence="2 17">Multi-pass membrane protein</topology>
    </subcellularLocation>
</comment>
<evidence type="ECO:0000256" key="4">
    <source>
        <dbReference type="ARBA" id="ARBA00012944"/>
    </source>
</evidence>
<keyword evidence="15 17" id="KW-0472">Membrane</keyword>
<dbReference type="GO" id="GO:0008137">
    <property type="term" value="F:NADH dehydrogenase (ubiquinone) activity"/>
    <property type="evidence" value="ECO:0007669"/>
    <property type="project" value="UniProtKB-UniRule"/>
</dbReference>
<protein>
    <recommendedName>
        <fullName evidence="5 17">NADH-ubiquinone oxidoreductase chain 4</fullName>
        <ecNumber evidence="4 17">7.1.1.2</ecNumber>
    </recommendedName>
</protein>
<sequence length="440" mass="51614">MSLLMMLMFLLFMSFFLFSKFKMMIISNLLFIMSFMLMIKYNYTNNWSMIYYFMGLDNYSFILLLLSFWILALMFMIHKVDNINLYSNLLLLLLLCLFISFSSMNFFIFYVFFEISMLPTILLIMGWGYQPERVSASMYLFFYCLFASLPLMIIIYYLYYLHYSMNYEILMWSLLENSIMYYFLIFAFLMKLPMFMFHVWLPKAHVEAPVAGSMILAGVLLKLGGYGLCRSMMMMMKSGIKVNYLFMSISLIGMIYLSTVCLRSLDMKMLVAYSSVVHMGLMLVSLMTLSYWGYISGLLMMIGHGLCSSALFVMVNYFYERSGSRNIMLNKGMVYFIPSMCLWWFIFCSINMSAPISLNMLSEIMMVGAIMSWSFNVILILGIGMFLSATYSLYLFSYSFHGKWSSLLMKINPNSSNEFLIIILHWVPLNFIILKMDMIM</sequence>
<evidence type="ECO:0000256" key="9">
    <source>
        <dbReference type="ARBA" id="ARBA00022967"/>
    </source>
</evidence>
<dbReference type="EC" id="7.1.1.2" evidence="4 17"/>
<reference evidence="20" key="1">
    <citation type="journal article" name="Insects">
        <title>Tracking the Distribution and Burst of Nuclear Mitochondrial DNA Sequences (NUMTs) in Fig Wasp Genomes.</title>
        <authorList>
            <person name="Wang J.X."/>
            <person name="Liu J."/>
            <person name="Miao Y.H."/>
            <person name="Huang D.W."/>
            <person name="Xiao J.H."/>
        </authorList>
    </citation>
    <scope>NUCLEOTIDE SEQUENCE</scope>
</reference>
<evidence type="ECO:0000256" key="8">
    <source>
        <dbReference type="ARBA" id="ARBA00022692"/>
    </source>
</evidence>
<keyword evidence="11 17" id="KW-1133">Transmembrane helix</keyword>
<evidence type="ECO:0000256" key="1">
    <source>
        <dbReference type="ARBA" id="ARBA00003257"/>
    </source>
</evidence>
<feature type="domain" description="NADH:ubiquinone oxidoreductase chain 4 N-terminal" evidence="19">
    <location>
        <begin position="2"/>
        <end position="98"/>
    </location>
</feature>
<keyword evidence="14 17" id="KW-0496">Mitochondrion</keyword>
<geneLocation type="mitochondrion" evidence="20"/>
<evidence type="ECO:0000259" key="18">
    <source>
        <dbReference type="Pfam" id="PF00361"/>
    </source>
</evidence>
<comment type="similarity">
    <text evidence="3 17">Belongs to the complex I subunit 4 family.</text>
</comment>
<dbReference type="PANTHER" id="PTHR43507">
    <property type="entry name" value="NADH-UBIQUINONE OXIDOREDUCTASE CHAIN 4"/>
    <property type="match status" value="1"/>
</dbReference>
<keyword evidence="10 17" id="KW-0249">Electron transport</keyword>
<dbReference type="Pfam" id="PF01059">
    <property type="entry name" value="Oxidored_q5_N"/>
    <property type="match status" value="1"/>
</dbReference>
<feature type="transmembrane region" description="Helical" evidence="17">
    <location>
        <begin position="208"/>
        <end position="228"/>
    </location>
</feature>
<evidence type="ECO:0000313" key="20">
    <source>
        <dbReference type="EMBL" id="QTA50542.1"/>
    </source>
</evidence>
<feature type="transmembrane region" description="Helical" evidence="17">
    <location>
        <begin position="107"/>
        <end position="128"/>
    </location>
</feature>
<evidence type="ECO:0000256" key="3">
    <source>
        <dbReference type="ARBA" id="ARBA00009025"/>
    </source>
</evidence>
<organism evidence="20">
    <name type="scientific">Wiebesia pumilae</name>
    <dbReference type="NCBI Taxonomy" id="150944"/>
    <lineage>
        <taxon>Eukaryota</taxon>
        <taxon>Metazoa</taxon>
        <taxon>Ecdysozoa</taxon>
        <taxon>Arthropoda</taxon>
        <taxon>Hexapoda</taxon>
        <taxon>Insecta</taxon>
        <taxon>Pterygota</taxon>
        <taxon>Neoptera</taxon>
        <taxon>Endopterygota</taxon>
        <taxon>Hymenoptera</taxon>
        <taxon>Apocrita</taxon>
        <taxon>Proctotrupomorpha</taxon>
        <taxon>Chalcidoidea</taxon>
        <taxon>Agaonidae</taxon>
        <taxon>Agaoninae</taxon>
        <taxon>Wiebesia</taxon>
    </lineage>
</organism>
<dbReference type="GO" id="GO:0015990">
    <property type="term" value="P:electron transport coupled proton transport"/>
    <property type="evidence" value="ECO:0007669"/>
    <property type="project" value="TreeGrafter"/>
</dbReference>
<feature type="transmembrane region" description="Helical" evidence="17">
    <location>
        <begin position="340"/>
        <end position="361"/>
    </location>
</feature>
<evidence type="ECO:0000259" key="19">
    <source>
        <dbReference type="Pfam" id="PF01059"/>
    </source>
</evidence>
<feature type="transmembrane region" description="Helical" evidence="17">
    <location>
        <begin position="240"/>
        <end position="258"/>
    </location>
</feature>
<evidence type="ECO:0000256" key="16">
    <source>
        <dbReference type="ARBA" id="ARBA00049551"/>
    </source>
</evidence>
<evidence type="ECO:0000256" key="7">
    <source>
        <dbReference type="ARBA" id="ARBA00022660"/>
    </source>
</evidence>
<dbReference type="GO" id="GO:0003954">
    <property type="term" value="F:NADH dehydrogenase activity"/>
    <property type="evidence" value="ECO:0007669"/>
    <property type="project" value="TreeGrafter"/>
</dbReference>
<dbReference type="GO" id="GO:0048039">
    <property type="term" value="F:ubiquinone binding"/>
    <property type="evidence" value="ECO:0007669"/>
    <property type="project" value="TreeGrafter"/>
</dbReference>
<evidence type="ECO:0000256" key="6">
    <source>
        <dbReference type="ARBA" id="ARBA00022448"/>
    </source>
</evidence>
<evidence type="ECO:0000256" key="14">
    <source>
        <dbReference type="ARBA" id="ARBA00023128"/>
    </source>
</evidence>
<dbReference type="InterPro" id="IPR003918">
    <property type="entry name" value="NADH_UbQ_OxRdtase"/>
</dbReference>
<dbReference type="PRINTS" id="PR01437">
    <property type="entry name" value="NUOXDRDTASE4"/>
</dbReference>
<comment type="catalytic activity">
    <reaction evidence="16 17">
        <text>a ubiquinone + NADH + 5 H(+)(in) = a ubiquinol + NAD(+) + 4 H(+)(out)</text>
        <dbReference type="Rhea" id="RHEA:29091"/>
        <dbReference type="Rhea" id="RHEA-COMP:9565"/>
        <dbReference type="Rhea" id="RHEA-COMP:9566"/>
        <dbReference type="ChEBI" id="CHEBI:15378"/>
        <dbReference type="ChEBI" id="CHEBI:16389"/>
        <dbReference type="ChEBI" id="CHEBI:17976"/>
        <dbReference type="ChEBI" id="CHEBI:57540"/>
        <dbReference type="ChEBI" id="CHEBI:57945"/>
        <dbReference type="EC" id="7.1.1.2"/>
    </reaction>
</comment>
<evidence type="ECO:0000256" key="13">
    <source>
        <dbReference type="ARBA" id="ARBA00023075"/>
    </source>
</evidence>
<dbReference type="GO" id="GO:0042773">
    <property type="term" value="P:ATP synthesis coupled electron transport"/>
    <property type="evidence" value="ECO:0007669"/>
    <property type="project" value="InterPro"/>
</dbReference>
<dbReference type="EMBL" id="MT947601">
    <property type="protein sequence ID" value="QTA50542.1"/>
    <property type="molecule type" value="Genomic_DNA"/>
</dbReference>
<feature type="domain" description="NADH:quinone oxidoreductase/Mrp antiporter transmembrane" evidence="18">
    <location>
        <begin position="103"/>
        <end position="385"/>
    </location>
</feature>
<feature type="transmembrane region" description="Helical" evidence="17">
    <location>
        <begin position="59"/>
        <end position="76"/>
    </location>
</feature>
<keyword evidence="8 17" id="KW-0812">Transmembrane</keyword>
<evidence type="ECO:0000256" key="5">
    <source>
        <dbReference type="ARBA" id="ARBA00021006"/>
    </source>
</evidence>
<dbReference type="Pfam" id="PF00361">
    <property type="entry name" value="Proton_antipo_M"/>
    <property type="match status" value="1"/>
</dbReference>
<evidence type="ECO:0000256" key="2">
    <source>
        <dbReference type="ARBA" id="ARBA00004225"/>
    </source>
</evidence>
<evidence type="ECO:0000256" key="15">
    <source>
        <dbReference type="ARBA" id="ARBA00023136"/>
    </source>
</evidence>
<name>A0A8A3UVL9_9HYME</name>
<keyword evidence="6 17" id="KW-0813">Transport</keyword>
<keyword evidence="13 17" id="KW-0830">Ubiquinone</keyword>
<evidence type="ECO:0000256" key="10">
    <source>
        <dbReference type="ARBA" id="ARBA00022982"/>
    </source>
</evidence>
<dbReference type="GO" id="GO:0031966">
    <property type="term" value="C:mitochondrial membrane"/>
    <property type="evidence" value="ECO:0007669"/>
    <property type="project" value="UniProtKB-SubCell"/>
</dbReference>
<feature type="transmembrane region" description="Helical" evidence="17">
    <location>
        <begin position="270"/>
        <end position="292"/>
    </location>
</feature>
<dbReference type="PANTHER" id="PTHR43507:SF20">
    <property type="entry name" value="NADH-UBIQUINONE OXIDOREDUCTASE CHAIN 4"/>
    <property type="match status" value="1"/>
</dbReference>
<dbReference type="AlphaFoldDB" id="A0A8A3UVL9"/>